<sequence>MSEEISVGRISKDLDKARILMAFFGSEDQPCRHLKLARYCSARIEWTSDKVLMDAIRDTKSVEMSAQLVKQCQVRGRREHTGHRDDRRCVDDQDLLGSASKSSGCFRAPLYLKRCGRCLIKCSYTSSQLGRDHLLILELVNAIQQNDVRVFAASGESDVPTRV</sequence>
<organism evidence="1 2">
    <name type="scientific">Ustilago hordei</name>
    <name type="common">Barley covered smut fungus</name>
    <dbReference type="NCBI Taxonomy" id="120017"/>
    <lineage>
        <taxon>Eukaryota</taxon>
        <taxon>Fungi</taxon>
        <taxon>Dikarya</taxon>
        <taxon>Basidiomycota</taxon>
        <taxon>Ustilaginomycotina</taxon>
        <taxon>Ustilaginomycetes</taxon>
        <taxon>Ustilaginales</taxon>
        <taxon>Ustilaginaceae</taxon>
        <taxon>Ustilago</taxon>
    </lineage>
</organism>
<protein>
    <submittedName>
        <fullName evidence="1">Uncharacterized protein</fullName>
    </submittedName>
</protein>
<dbReference type="HOGENOM" id="CLU_1628286_0_0_1"/>
<evidence type="ECO:0000313" key="2">
    <source>
        <dbReference type="Proteomes" id="UP000006174"/>
    </source>
</evidence>
<comment type="caution">
    <text evidence="1">The sequence shown here is derived from an EMBL/GenBank/DDBJ whole genome shotgun (WGS) entry which is preliminary data.</text>
</comment>
<evidence type="ECO:0000313" key="1">
    <source>
        <dbReference type="EMBL" id="CCF52791.1"/>
    </source>
</evidence>
<dbReference type="EMBL" id="CAGI01000177">
    <property type="protein sequence ID" value="CCF52791.1"/>
    <property type="molecule type" value="Genomic_DNA"/>
</dbReference>
<dbReference type="AlphaFoldDB" id="I2G0U8"/>
<gene>
    <name evidence="1" type="ORF">UHOR_04127</name>
</gene>
<keyword evidence="2" id="KW-1185">Reference proteome</keyword>
<name>I2G0U8_USTHO</name>
<reference evidence="1 2" key="1">
    <citation type="journal article" date="2012" name="Plant Cell">
        <title>Genome comparison of barley and maize smut fungi reveals targeted loss of RNA silencing components and species-specific presence of transposable elements.</title>
        <authorList>
            <person name="Laurie J.D."/>
            <person name="Ali S."/>
            <person name="Linning R."/>
            <person name="Mannhaupt G."/>
            <person name="Wong P."/>
            <person name="Gueldener U."/>
            <person name="Muensterkoetter M."/>
            <person name="Moore R."/>
            <person name="Kahmann R."/>
            <person name="Bakkeren G."/>
            <person name="Schirawski J."/>
        </authorList>
    </citation>
    <scope>NUCLEOTIDE SEQUENCE [LARGE SCALE GENOMIC DNA]</scope>
    <source>
        <strain evidence="2">Uh4875-4</strain>
    </source>
</reference>
<accession>I2G0U8</accession>
<dbReference type="Proteomes" id="UP000006174">
    <property type="component" value="Unassembled WGS sequence"/>
</dbReference>
<proteinExistence type="predicted"/>